<comment type="caution">
    <text evidence="5">The sequence shown here is derived from an EMBL/GenBank/DDBJ whole genome shotgun (WGS) entry which is preliminary data.</text>
</comment>
<dbReference type="CDD" id="cd22434">
    <property type="entry name" value="KH-I_HNRNPK_rpt3"/>
    <property type="match status" value="1"/>
</dbReference>
<dbReference type="Pfam" id="PF00013">
    <property type="entry name" value="KH_1"/>
    <property type="match status" value="3"/>
</dbReference>
<feature type="domain" description="K Homology" evidence="4">
    <location>
        <begin position="105"/>
        <end position="176"/>
    </location>
</feature>
<evidence type="ECO:0000256" key="2">
    <source>
        <dbReference type="PROSITE-ProRule" id="PRU00117"/>
    </source>
</evidence>
<feature type="region of interest" description="Disordered" evidence="3">
    <location>
        <begin position="202"/>
        <end position="231"/>
    </location>
</feature>
<sequence length="362" mass="38955">MKREHGRDDDRKFPNKRQRNDGFMEAISNGKFELRLLVSSKSAGAIIGKGGDNIKRLRSEFDAHIQVPDSNSPERIINVTADPGVMLDIMKDILPRLEDAQTDKDACEVRVLIHQSHAGALIGRSGSKIKELREKCGARMKIFQHCAPGSTDRVLLTSGDLSSCLKMIENVMAELKEIPIKGPSTPYNPNNYENNRAHDYGGFEGSMSGPPRSMGKGGPPPRSGGYGYSDGRGLGDYGYRGGPPQGYQAGTYGSAGYGGPPPPPANGYYGGVGGYGTGNQTLTTAQVTIPSNLGGTIIGKGGERIARIRQESGAQITLEAAQGQPERIITITGTEHQIHTAQYLLQQCVRTSHEGREQFGPM</sequence>
<feature type="region of interest" description="Disordered" evidence="3">
    <location>
        <begin position="1"/>
        <end position="22"/>
    </location>
</feature>
<dbReference type="Proteomes" id="UP000494206">
    <property type="component" value="Unassembled WGS sequence"/>
</dbReference>
<dbReference type="GO" id="GO:0003723">
    <property type="term" value="F:RNA binding"/>
    <property type="evidence" value="ECO:0007669"/>
    <property type="project" value="UniProtKB-UniRule"/>
</dbReference>
<feature type="domain" description="K Homology" evidence="4">
    <location>
        <begin position="281"/>
        <end position="350"/>
    </location>
</feature>
<dbReference type="CDD" id="cd22432">
    <property type="entry name" value="KH-I_HNRNPK_rpt1"/>
    <property type="match status" value="1"/>
</dbReference>
<evidence type="ECO:0000313" key="5">
    <source>
        <dbReference type="EMBL" id="CAB3407071.1"/>
    </source>
</evidence>
<dbReference type="InterPro" id="IPR036612">
    <property type="entry name" value="KH_dom_type_1_sf"/>
</dbReference>
<dbReference type="Gene3D" id="3.30.1370.10">
    <property type="entry name" value="K Homology domain, type 1"/>
    <property type="match status" value="3"/>
</dbReference>
<dbReference type="SUPFAM" id="SSF54791">
    <property type="entry name" value="Eukaryotic type KH-domain (KH-domain type I)"/>
    <property type="match status" value="3"/>
</dbReference>
<organism evidence="5 6">
    <name type="scientific">Caenorhabditis bovis</name>
    <dbReference type="NCBI Taxonomy" id="2654633"/>
    <lineage>
        <taxon>Eukaryota</taxon>
        <taxon>Metazoa</taxon>
        <taxon>Ecdysozoa</taxon>
        <taxon>Nematoda</taxon>
        <taxon>Chromadorea</taxon>
        <taxon>Rhabditida</taxon>
        <taxon>Rhabditina</taxon>
        <taxon>Rhabditomorpha</taxon>
        <taxon>Rhabditoidea</taxon>
        <taxon>Rhabditidae</taxon>
        <taxon>Peloderinae</taxon>
        <taxon>Caenorhabditis</taxon>
    </lineage>
</organism>
<dbReference type="SMART" id="SM00322">
    <property type="entry name" value="KH"/>
    <property type="match status" value="3"/>
</dbReference>
<keyword evidence="2" id="KW-0694">RNA-binding</keyword>
<reference evidence="5 6" key="1">
    <citation type="submission" date="2020-04" db="EMBL/GenBank/DDBJ databases">
        <authorList>
            <person name="Laetsch R D."/>
            <person name="Stevens L."/>
            <person name="Kumar S."/>
            <person name="Blaxter L. M."/>
        </authorList>
    </citation>
    <scope>NUCLEOTIDE SEQUENCE [LARGE SCALE GENOMIC DNA]</scope>
</reference>
<evidence type="ECO:0000256" key="1">
    <source>
        <dbReference type="ARBA" id="ARBA00022737"/>
    </source>
</evidence>
<evidence type="ECO:0000313" key="6">
    <source>
        <dbReference type="Proteomes" id="UP000494206"/>
    </source>
</evidence>
<accession>A0A8S1F4M8</accession>
<dbReference type="OrthoDB" id="1937934at2759"/>
<evidence type="ECO:0000259" key="4">
    <source>
        <dbReference type="SMART" id="SM00322"/>
    </source>
</evidence>
<feature type="compositionally biased region" description="Low complexity" evidence="3">
    <location>
        <begin position="205"/>
        <end position="214"/>
    </location>
</feature>
<proteinExistence type="predicted"/>
<protein>
    <recommendedName>
        <fullName evidence="4">K Homology domain-containing protein</fullName>
    </recommendedName>
</protein>
<dbReference type="InterPro" id="IPR004087">
    <property type="entry name" value="KH_dom"/>
</dbReference>
<dbReference type="PROSITE" id="PS50084">
    <property type="entry name" value="KH_TYPE_1"/>
    <property type="match status" value="3"/>
</dbReference>
<dbReference type="InterPro" id="IPR004088">
    <property type="entry name" value="KH_dom_type_1"/>
</dbReference>
<dbReference type="PANTHER" id="PTHR10288">
    <property type="entry name" value="KH DOMAIN CONTAINING RNA BINDING PROTEIN"/>
    <property type="match status" value="1"/>
</dbReference>
<gene>
    <name evidence="5" type="ORF">CBOVIS_LOCUS9051</name>
</gene>
<dbReference type="EMBL" id="CADEPM010000006">
    <property type="protein sequence ID" value="CAB3407071.1"/>
    <property type="molecule type" value="Genomic_DNA"/>
</dbReference>
<keyword evidence="1" id="KW-0677">Repeat</keyword>
<dbReference type="AlphaFoldDB" id="A0A8S1F4M8"/>
<name>A0A8S1F4M8_9PELO</name>
<evidence type="ECO:0000256" key="3">
    <source>
        <dbReference type="SAM" id="MobiDB-lite"/>
    </source>
</evidence>
<feature type="domain" description="K Homology" evidence="4">
    <location>
        <begin position="30"/>
        <end position="98"/>
    </location>
</feature>
<keyword evidence="6" id="KW-1185">Reference proteome</keyword>